<accession>A0A560FJR1</accession>
<dbReference type="SUPFAM" id="SSF51182">
    <property type="entry name" value="RmlC-like cupins"/>
    <property type="match status" value="2"/>
</dbReference>
<gene>
    <name evidence="2" type="ORF">FBZ89_10499</name>
</gene>
<protein>
    <submittedName>
        <fullName evidence="2">ChrR-like protein with cupin domain</fullName>
    </submittedName>
</protein>
<comment type="caution">
    <text evidence="2">The sequence shown here is derived from an EMBL/GenBank/DDBJ whole genome shotgun (WGS) entry which is preliminary data.</text>
</comment>
<dbReference type="EMBL" id="VITN01000004">
    <property type="protein sequence ID" value="TWB21851.1"/>
    <property type="molecule type" value="Genomic_DNA"/>
</dbReference>
<dbReference type="RefSeq" id="WP_246172087.1">
    <property type="nucleotide sequence ID" value="NZ_VITN01000004.1"/>
</dbReference>
<feature type="domain" description="ChrR-like cupin" evidence="1">
    <location>
        <begin position="11"/>
        <end position="112"/>
    </location>
</feature>
<dbReference type="InterPro" id="IPR011051">
    <property type="entry name" value="RmlC_Cupin_sf"/>
</dbReference>
<dbReference type="InterPro" id="IPR014710">
    <property type="entry name" value="RmlC-like_jellyroll"/>
</dbReference>
<reference evidence="2 3" key="1">
    <citation type="submission" date="2019-06" db="EMBL/GenBank/DDBJ databases">
        <title>Genomic Encyclopedia of Type Strains, Phase IV (KMG-V): Genome sequencing to study the core and pangenomes of soil and plant-associated prokaryotes.</title>
        <authorList>
            <person name="Whitman W."/>
        </authorList>
    </citation>
    <scope>NUCLEOTIDE SEQUENCE [LARGE SCALE GENOMIC DNA]</scope>
    <source>
        <strain evidence="2 3">BR 11880</strain>
    </source>
</reference>
<organism evidence="2 3">
    <name type="scientific">Nitrospirillum amazonense</name>
    <dbReference type="NCBI Taxonomy" id="28077"/>
    <lineage>
        <taxon>Bacteria</taxon>
        <taxon>Pseudomonadati</taxon>
        <taxon>Pseudomonadota</taxon>
        <taxon>Alphaproteobacteria</taxon>
        <taxon>Rhodospirillales</taxon>
        <taxon>Azospirillaceae</taxon>
        <taxon>Nitrospirillum</taxon>
    </lineage>
</organism>
<name>A0A560FJR1_9PROT</name>
<proteinExistence type="predicted"/>
<dbReference type="Pfam" id="PF12973">
    <property type="entry name" value="Cupin_7"/>
    <property type="match status" value="1"/>
</dbReference>
<evidence type="ECO:0000313" key="2">
    <source>
        <dbReference type="EMBL" id="TWB21851.1"/>
    </source>
</evidence>
<evidence type="ECO:0000313" key="3">
    <source>
        <dbReference type="Proteomes" id="UP000319859"/>
    </source>
</evidence>
<sequence>MMRLNDDLTVRTAVHAGGMVWVPSPSPGVDRRMLSRIGDEKARATSIVRYAAGSRFPTHGHPGGEEFLVLDGVFQDETGDFPAGTYVRNPPGSGHAPGSAPGCVIFVKLWQFRADDQARVVLQPGEGEARPTRPGVERALSLFADGYEAGGREAGGREEVRLEDWRPDAEVRVANPQGLELLVVAGGFIEKGEAFHPQSWLRLPAGRDLVVHTGGQGARVWLKAGPLLHPDVCAF</sequence>
<evidence type="ECO:0000259" key="1">
    <source>
        <dbReference type="Pfam" id="PF12973"/>
    </source>
</evidence>
<dbReference type="CDD" id="cd20303">
    <property type="entry name" value="cupin_ChrR_1"/>
    <property type="match status" value="1"/>
</dbReference>
<dbReference type="AlphaFoldDB" id="A0A560FJR1"/>
<dbReference type="InterPro" id="IPR025979">
    <property type="entry name" value="ChrR-like_cupin_dom"/>
</dbReference>
<dbReference type="Gene3D" id="2.60.120.10">
    <property type="entry name" value="Jelly Rolls"/>
    <property type="match status" value="1"/>
</dbReference>
<dbReference type="Proteomes" id="UP000319859">
    <property type="component" value="Unassembled WGS sequence"/>
</dbReference>